<reference evidence="1" key="1">
    <citation type="submission" date="2014-09" db="EMBL/GenBank/DDBJ databases">
        <authorList>
            <person name="Magalhaes I.L.F."/>
            <person name="Oliveira U."/>
            <person name="Santos F.R."/>
            <person name="Vidigal T.H.D.A."/>
            <person name="Brescovit A.D."/>
            <person name="Santos A.J."/>
        </authorList>
    </citation>
    <scope>NUCLEOTIDE SEQUENCE</scope>
    <source>
        <tissue evidence="1">Shoot tissue taken approximately 20 cm above the soil surface</tissue>
    </source>
</reference>
<evidence type="ECO:0000313" key="1">
    <source>
        <dbReference type="EMBL" id="JAD62964.1"/>
    </source>
</evidence>
<organism evidence="1">
    <name type="scientific">Arundo donax</name>
    <name type="common">Giant reed</name>
    <name type="synonym">Donax arundinaceus</name>
    <dbReference type="NCBI Taxonomy" id="35708"/>
    <lineage>
        <taxon>Eukaryota</taxon>
        <taxon>Viridiplantae</taxon>
        <taxon>Streptophyta</taxon>
        <taxon>Embryophyta</taxon>
        <taxon>Tracheophyta</taxon>
        <taxon>Spermatophyta</taxon>
        <taxon>Magnoliopsida</taxon>
        <taxon>Liliopsida</taxon>
        <taxon>Poales</taxon>
        <taxon>Poaceae</taxon>
        <taxon>PACMAD clade</taxon>
        <taxon>Arundinoideae</taxon>
        <taxon>Arundineae</taxon>
        <taxon>Arundo</taxon>
    </lineage>
</organism>
<accession>A0A0A9BG59</accession>
<dbReference type="EMBL" id="GBRH01234931">
    <property type="protein sequence ID" value="JAD62964.1"/>
    <property type="molecule type" value="Transcribed_RNA"/>
</dbReference>
<sequence length="74" mass="8217">MLLTIGTCAAKVKSCIIVPPDDSLATYVGGKDHDKYFSFSSEVFYFSFHAHFTSRLQSCGPAQELHLITDKLMT</sequence>
<name>A0A0A9BG59_ARUDO</name>
<proteinExistence type="predicted"/>
<reference evidence="1" key="2">
    <citation type="journal article" date="2015" name="Data Brief">
        <title>Shoot transcriptome of the giant reed, Arundo donax.</title>
        <authorList>
            <person name="Barrero R.A."/>
            <person name="Guerrero F.D."/>
            <person name="Moolhuijzen P."/>
            <person name="Goolsby J.A."/>
            <person name="Tidwell J."/>
            <person name="Bellgard S.E."/>
            <person name="Bellgard M.I."/>
        </authorList>
    </citation>
    <scope>NUCLEOTIDE SEQUENCE</scope>
    <source>
        <tissue evidence="1">Shoot tissue taken approximately 20 cm above the soil surface</tissue>
    </source>
</reference>
<dbReference type="AlphaFoldDB" id="A0A0A9BG59"/>
<protein>
    <submittedName>
        <fullName evidence="1">Uncharacterized protein</fullName>
    </submittedName>
</protein>